<evidence type="ECO:0000313" key="2">
    <source>
        <dbReference type="EMBL" id="SPD22111.1"/>
    </source>
</evidence>
<sequence>MEALIRNKPEELDIEEWKAMIAYFETDDFKDEAKQKIAEVEEKEGRTLSSNERDAIFQSIVISKSKSKSRYIRGQGYMSRPPTSAERVRDEVNNEIQSLRRLLETERAERAEERVEREAQIESLRAENQTQLESLRQSMREEFMGLLANQSQY</sequence>
<reference evidence="2" key="1">
    <citation type="submission" date="2018-02" db="EMBL/GenBank/DDBJ databases">
        <authorList>
            <person name="Cohen D.B."/>
            <person name="Kent A.D."/>
        </authorList>
    </citation>
    <scope>NUCLEOTIDE SEQUENCE</scope>
</reference>
<proteinExistence type="predicted"/>
<dbReference type="EMBL" id="OIVN01005360">
    <property type="protein sequence ID" value="SPD22111.1"/>
    <property type="molecule type" value="Genomic_DNA"/>
</dbReference>
<name>A0A2N9IDW2_FAGSY</name>
<gene>
    <name evidence="2" type="ORF">FSB_LOCUS49993</name>
</gene>
<dbReference type="AlphaFoldDB" id="A0A2N9IDW2"/>
<feature type="region of interest" description="Disordered" evidence="1">
    <location>
        <begin position="67"/>
        <end position="90"/>
    </location>
</feature>
<organism evidence="2">
    <name type="scientific">Fagus sylvatica</name>
    <name type="common">Beechnut</name>
    <dbReference type="NCBI Taxonomy" id="28930"/>
    <lineage>
        <taxon>Eukaryota</taxon>
        <taxon>Viridiplantae</taxon>
        <taxon>Streptophyta</taxon>
        <taxon>Embryophyta</taxon>
        <taxon>Tracheophyta</taxon>
        <taxon>Spermatophyta</taxon>
        <taxon>Magnoliopsida</taxon>
        <taxon>eudicotyledons</taxon>
        <taxon>Gunneridae</taxon>
        <taxon>Pentapetalae</taxon>
        <taxon>rosids</taxon>
        <taxon>fabids</taxon>
        <taxon>Fagales</taxon>
        <taxon>Fagaceae</taxon>
        <taxon>Fagus</taxon>
    </lineage>
</organism>
<evidence type="ECO:0000256" key="1">
    <source>
        <dbReference type="SAM" id="MobiDB-lite"/>
    </source>
</evidence>
<protein>
    <submittedName>
        <fullName evidence="2">Uncharacterized protein</fullName>
    </submittedName>
</protein>
<accession>A0A2N9IDW2</accession>